<evidence type="ECO:0000313" key="12">
    <source>
        <dbReference type="Proteomes" id="UP000243679"/>
    </source>
</evidence>
<comment type="pathway">
    <text evidence="2 9">Amino-acid biosynthesis; L-histidine biosynthesis; L-histidine from 5-phospho-alpha-D-ribose 1-diphosphate: step 7/9.</text>
</comment>
<evidence type="ECO:0000259" key="10">
    <source>
        <dbReference type="Pfam" id="PF00155"/>
    </source>
</evidence>
<dbReference type="Gene3D" id="3.40.640.10">
    <property type="entry name" value="Type I PLP-dependent aspartate aminotransferase-like (Major domain)"/>
    <property type="match status" value="1"/>
</dbReference>
<dbReference type="OrthoDB" id="9813612at2"/>
<dbReference type="EC" id="2.6.1.9" evidence="9"/>
<evidence type="ECO:0000256" key="6">
    <source>
        <dbReference type="ARBA" id="ARBA00022679"/>
    </source>
</evidence>
<comment type="similarity">
    <text evidence="3 9">Belongs to the class-II pyridoxal-phosphate-dependent aminotransferase family. Histidinol-phosphate aminotransferase subfamily.</text>
</comment>
<feature type="modified residue" description="N6-(pyridoxal phosphate)lysine" evidence="9">
    <location>
        <position position="230"/>
    </location>
</feature>
<evidence type="ECO:0000256" key="2">
    <source>
        <dbReference type="ARBA" id="ARBA00005011"/>
    </source>
</evidence>
<evidence type="ECO:0000313" key="11">
    <source>
        <dbReference type="EMBL" id="BAW80237.1"/>
    </source>
</evidence>
<comment type="subunit">
    <text evidence="4 9">Homodimer.</text>
</comment>
<dbReference type="InterPro" id="IPR015422">
    <property type="entry name" value="PyrdxlP-dep_Trfase_small"/>
</dbReference>
<dbReference type="UniPathway" id="UPA00031">
    <property type="reaction ID" value="UER00012"/>
</dbReference>
<dbReference type="HAMAP" id="MF_01023">
    <property type="entry name" value="HisC_aminotrans_2"/>
    <property type="match status" value="1"/>
</dbReference>
<keyword evidence="5 9" id="KW-0032">Aminotransferase</keyword>
<proteinExistence type="inferred from homology"/>
<dbReference type="AlphaFoldDB" id="A0A1Q2SMA0"/>
<evidence type="ECO:0000256" key="3">
    <source>
        <dbReference type="ARBA" id="ARBA00007970"/>
    </source>
</evidence>
<keyword evidence="12" id="KW-1185">Reference proteome</keyword>
<sequence length="370" mass="40927">MAKNLFYPLALAGVRELAPYQPGKPIEELEREYGVENAIKLASNENPLGASPLVTEAAYRALKDISRYPDGSGYALKAALSSYLGISADQITLGNGSSDLLEFVARVFVSHEHEVVYSQYCFAMYPLFTKILGAQGQVVPAKNFGHDLEAMARAINKQTRLVYIANPNNPTGTWLSADELEAFLSHIPTHVLVVLDEAYYEYVGNHINYPNSLAWLKIYPNLIITRTFSKAYGLASLRVGYGLSHRDLADLMNRVRPPFNVNSLALVAATVALQDQDHIQRSQIINRDGMAQLALAFTTMNLDYIPSAGNFVAVDVGEGGKVYEALLRHGIIVRPMVSYDLPRHLRVTVGQKDENTRFIQALAAVLEELR</sequence>
<evidence type="ECO:0000256" key="7">
    <source>
        <dbReference type="ARBA" id="ARBA00022898"/>
    </source>
</evidence>
<evidence type="ECO:0000256" key="5">
    <source>
        <dbReference type="ARBA" id="ARBA00022576"/>
    </source>
</evidence>
<dbReference type="PANTHER" id="PTHR43643:SF3">
    <property type="entry name" value="HISTIDINOL-PHOSPHATE AMINOTRANSFERASE"/>
    <property type="match status" value="1"/>
</dbReference>
<evidence type="ECO:0000256" key="4">
    <source>
        <dbReference type="ARBA" id="ARBA00011738"/>
    </source>
</evidence>
<evidence type="ECO:0000256" key="8">
    <source>
        <dbReference type="ARBA" id="ARBA00047481"/>
    </source>
</evidence>
<dbReference type="CDD" id="cd00609">
    <property type="entry name" value="AAT_like"/>
    <property type="match status" value="1"/>
</dbReference>
<gene>
    <name evidence="9" type="primary">hisC</name>
    <name evidence="11" type="ORF">TAO_0867</name>
</gene>
<dbReference type="Proteomes" id="UP000243679">
    <property type="component" value="Chromosome"/>
</dbReference>
<dbReference type="RefSeq" id="WP_096526804.1">
    <property type="nucleotide sequence ID" value="NZ_AP014836.1"/>
</dbReference>
<dbReference type="InterPro" id="IPR001917">
    <property type="entry name" value="Aminotrans_II_pyridoxalP_BS"/>
</dbReference>
<dbReference type="PANTHER" id="PTHR43643">
    <property type="entry name" value="HISTIDINOL-PHOSPHATE AMINOTRANSFERASE 2"/>
    <property type="match status" value="1"/>
</dbReference>
<evidence type="ECO:0000256" key="9">
    <source>
        <dbReference type="HAMAP-Rule" id="MF_01023"/>
    </source>
</evidence>
<keyword evidence="9" id="KW-0368">Histidine biosynthesis</keyword>
<evidence type="ECO:0000256" key="1">
    <source>
        <dbReference type="ARBA" id="ARBA00001933"/>
    </source>
</evidence>
<dbReference type="EMBL" id="AP014836">
    <property type="protein sequence ID" value="BAW80237.1"/>
    <property type="molecule type" value="Genomic_DNA"/>
</dbReference>
<keyword evidence="6 9" id="KW-0808">Transferase</keyword>
<dbReference type="GO" id="GO:0004400">
    <property type="term" value="F:histidinol-phosphate transaminase activity"/>
    <property type="evidence" value="ECO:0007669"/>
    <property type="project" value="UniProtKB-UniRule"/>
</dbReference>
<dbReference type="GO" id="GO:0030170">
    <property type="term" value="F:pyridoxal phosphate binding"/>
    <property type="evidence" value="ECO:0007669"/>
    <property type="project" value="InterPro"/>
</dbReference>
<dbReference type="InterPro" id="IPR004839">
    <property type="entry name" value="Aminotransferase_I/II_large"/>
</dbReference>
<reference evidence="11 12" key="1">
    <citation type="journal article" date="2017" name="ISME J.">
        <title>An acid-tolerant ammonia-oxidizing ?-proteobacterium from soil.</title>
        <authorList>
            <person name="Hayatsu M."/>
            <person name="Tago K."/>
            <person name="Uchiyama I."/>
            <person name="Toyoda A."/>
            <person name="Wang Y."/>
            <person name="Shimomura Y."/>
            <person name="Okubo T."/>
            <person name="Kurisu F."/>
            <person name="Hirono Y."/>
            <person name="Nonaka K."/>
            <person name="Akiyama H."/>
            <person name="Itoh T."/>
            <person name="Takami H."/>
        </authorList>
    </citation>
    <scope>NUCLEOTIDE SEQUENCE [LARGE SCALE GENOMIC DNA]</scope>
    <source>
        <strain evidence="11 12">TAO100</strain>
    </source>
</reference>
<dbReference type="KEGG" id="ntt:TAO_0867"/>
<dbReference type="Gene3D" id="3.90.1150.10">
    <property type="entry name" value="Aspartate Aminotransferase, domain 1"/>
    <property type="match status" value="1"/>
</dbReference>
<dbReference type="InterPro" id="IPR005861">
    <property type="entry name" value="HisP_aminotrans"/>
</dbReference>
<comment type="catalytic activity">
    <reaction evidence="8 9">
        <text>L-histidinol phosphate + 2-oxoglutarate = 3-(imidazol-4-yl)-2-oxopropyl phosphate + L-glutamate</text>
        <dbReference type="Rhea" id="RHEA:23744"/>
        <dbReference type="ChEBI" id="CHEBI:16810"/>
        <dbReference type="ChEBI" id="CHEBI:29985"/>
        <dbReference type="ChEBI" id="CHEBI:57766"/>
        <dbReference type="ChEBI" id="CHEBI:57980"/>
        <dbReference type="EC" id="2.6.1.9"/>
    </reaction>
</comment>
<dbReference type="SUPFAM" id="SSF53383">
    <property type="entry name" value="PLP-dependent transferases"/>
    <property type="match status" value="1"/>
</dbReference>
<feature type="domain" description="Aminotransferase class I/classII large" evidence="10">
    <location>
        <begin position="37"/>
        <end position="362"/>
    </location>
</feature>
<keyword evidence="7 9" id="KW-0663">Pyridoxal phosphate</keyword>
<dbReference type="NCBIfam" id="TIGR01141">
    <property type="entry name" value="hisC"/>
    <property type="match status" value="1"/>
</dbReference>
<dbReference type="InterPro" id="IPR050106">
    <property type="entry name" value="HistidinolP_aminotransfase"/>
</dbReference>
<protein>
    <recommendedName>
        <fullName evidence="9">Histidinol-phosphate aminotransferase</fullName>
        <ecNumber evidence="9">2.6.1.9</ecNumber>
    </recommendedName>
    <alternativeName>
        <fullName evidence="9">Imidazole acetol-phosphate transaminase</fullName>
    </alternativeName>
</protein>
<comment type="cofactor">
    <cofactor evidence="1 9">
        <name>pyridoxal 5'-phosphate</name>
        <dbReference type="ChEBI" id="CHEBI:597326"/>
    </cofactor>
</comment>
<dbReference type="GO" id="GO:0000105">
    <property type="term" value="P:L-histidine biosynthetic process"/>
    <property type="evidence" value="ECO:0007669"/>
    <property type="project" value="UniProtKB-UniRule"/>
</dbReference>
<dbReference type="InterPro" id="IPR015421">
    <property type="entry name" value="PyrdxlP-dep_Trfase_major"/>
</dbReference>
<name>A0A1Q2SMA0_9GAMM</name>
<dbReference type="Pfam" id="PF00155">
    <property type="entry name" value="Aminotran_1_2"/>
    <property type="match status" value="1"/>
</dbReference>
<dbReference type="PROSITE" id="PS00599">
    <property type="entry name" value="AA_TRANSFER_CLASS_2"/>
    <property type="match status" value="1"/>
</dbReference>
<accession>A0A1Q2SMA0</accession>
<organism evidence="11 12">
    <name type="scientific">Candidatus Nitrosoglobus terrae</name>
    <dbReference type="NCBI Taxonomy" id="1630141"/>
    <lineage>
        <taxon>Bacteria</taxon>
        <taxon>Pseudomonadati</taxon>
        <taxon>Pseudomonadota</taxon>
        <taxon>Gammaproteobacteria</taxon>
        <taxon>Chromatiales</taxon>
        <taxon>Chromatiaceae</taxon>
        <taxon>Candidatus Nitrosoglobus</taxon>
    </lineage>
</organism>
<keyword evidence="9" id="KW-0028">Amino-acid biosynthesis</keyword>
<dbReference type="InterPro" id="IPR015424">
    <property type="entry name" value="PyrdxlP-dep_Trfase"/>
</dbReference>